<reference evidence="2 3" key="1">
    <citation type="journal article" date="2019" name="Sci. Rep.">
        <title>Orb-weaving spider Araneus ventricosus genome elucidates the spidroin gene catalogue.</title>
        <authorList>
            <person name="Kono N."/>
            <person name="Nakamura H."/>
            <person name="Ohtoshi R."/>
            <person name="Moran D.A.P."/>
            <person name="Shinohara A."/>
            <person name="Yoshida Y."/>
            <person name="Fujiwara M."/>
            <person name="Mori M."/>
            <person name="Tomita M."/>
            <person name="Arakawa K."/>
        </authorList>
    </citation>
    <scope>NUCLEOTIDE SEQUENCE [LARGE SCALE GENOMIC DNA]</scope>
</reference>
<evidence type="ECO:0000259" key="1">
    <source>
        <dbReference type="PROSITE" id="PS50144"/>
    </source>
</evidence>
<dbReference type="Proteomes" id="UP000499080">
    <property type="component" value="Unassembled WGS sequence"/>
</dbReference>
<dbReference type="Gene3D" id="2.60.210.10">
    <property type="entry name" value="Apoptosis, Tumor Necrosis Factor Receptor Associated Protein 2, Chain A"/>
    <property type="match status" value="1"/>
</dbReference>
<dbReference type="PROSITE" id="PS50144">
    <property type="entry name" value="MATH"/>
    <property type="match status" value="1"/>
</dbReference>
<organism evidence="2 3">
    <name type="scientific">Araneus ventricosus</name>
    <name type="common">Orbweaver spider</name>
    <name type="synonym">Epeira ventricosa</name>
    <dbReference type="NCBI Taxonomy" id="182803"/>
    <lineage>
        <taxon>Eukaryota</taxon>
        <taxon>Metazoa</taxon>
        <taxon>Ecdysozoa</taxon>
        <taxon>Arthropoda</taxon>
        <taxon>Chelicerata</taxon>
        <taxon>Arachnida</taxon>
        <taxon>Araneae</taxon>
        <taxon>Araneomorphae</taxon>
        <taxon>Entelegynae</taxon>
        <taxon>Araneoidea</taxon>
        <taxon>Araneidae</taxon>
        <taxon>Araneus</taxon>
    </lineage>
</organism>
<evidence type="ECO:0000313" key="3">
    <source>
        <dbReference type="Proteomes" id="UP000499080"/>
    </source>
</evidence>
<dbReference type="InterPro" id="IPR002083">
    <property type="entry name" value="MATH/TRAF_dom"/>
</dbReference>
<sequence length="319" mass="37081">MTGLEKEEKCFTFTWKLENASYCLQKKGEDIESPAFVVDEIHKTKWKLTLYPRGEEDGNYISCYLSRDSDCTGEKIVEIKYKLSFIGKCGLDLTPYGSIRASFLKGGGYGYPKFEKREDVFILKRSTFLPKDTLTVRCKIWKNLGDMAENVRCFALTRIGVEKRSFVWNLEEFSTFQPEKECTYLIKSTEKDTDLMSVNLSLVGGQNCEEMIHFKLTRRDQNVKYCALRLSVVDIHGRRVGFNQDEFRFDILCNIQSFTFLFSRRMLMMKKSLYLPGDILSLQWECTFSKGIVSEEIEEVQCGRIVPVSKFLMLTNEQK</sequence>
<comment type="caution">
    <text evidence="2">The sequence shown here is derived from an EMBL/GenBank/DDBJ whole genome shotgun (WGS) entry which is preliminary data.</text>
</comment>
<evidence type="ECO:0000313" key="2">
    <source>
        <dbReference type="EMBL" id="GBN51151.1"/>
    </source>
</evidence>
<feature type="domain" description="MATH" evidence="1">
    <location>
        <begin position="10"/>
        <end position="140"/>
    </location>
</feature>
<dbReference type="Pfam" id="PF22486">
    <property type="entry name" value="MATH_2"/>
    <property type="match status" value="1"/>
</dbReference>
<keyword evidence="3" id="KW-1185">Reference proteome</keyword>
<dbReference type="SUPFAM" id="SSF49599">
    <property type="entry name" value="TRAF domain-like"/>
    <property type="match status" value="1"/>
</dbReference>
<dbReference type="EMBL" id="BGPR01011407">
    <property type="protein sequence ID" value="GBN51151.1"/>
    <property type="molecule type" value="Genomic_DNA"/>
</dbReference>
<name>A0A4Y2PIX5_ARAVE</name>
<gene>
    <name evidence="2" type="ORF">AVEN_18701_1</name>
</gene>
<protein>
    <recommendedName>
        <fullName evidence="1">MATH domain-containing protein</fullName>
    </recommendedName>
</protein>
<dbReference type="InterPro" id="IPR008974">
    <property type="entry name" value="TRAF-like"/>
</dbReference>
<accession>A0A4Y2PIX5</accession>
<dbReference type="AlphaFoldDB" id="A0A4Y2PIX5"/>
<dbReference type="OrthoDB" id="6435602at2759"/>
<proteinExistence type="predicted"/>
<dbReference type="CDD" id="cd00121">
    <property type="entry name" value="MATH"/>
    <property type="match status" value="1"/>
</dbReference>